<organism evidence="3 4">
    <name type="scientific">Butyricimonas faecalis</name>
    <dbReference type="NCBI Taxonomy" id="2093856"/>
    <lineage>
        <taxon>Bacteria</taxon>
        <taxon>Pseudomonadati</taxon>
        <taxon>Bacteroidota</taxon>
        <taxon>Bacteroidia</taxon>
        <taxon>Bacteroidales</taxon>
        <taxon>Odoribacteraceae</taxon>
        <taxon>Butyricimonas</taxon>
    </lineage>
</organism>
<evidence type="ECO:0000256" key="2">
    <source>
        <dbReference type="SAM" id="Phobius"/>
    </source>
</evidence>
<dbReference type="Pfam" id="PF13174">
    <property type="entry name" value="TPR_6"/>
    <property type="match status" value="2"/>
</dbReference>
<feature type="repeat" description="TPR" evidence="1">
    <location>
        <begin position="140"/>
        <end position="173"/>
    </location>
</feature>
<dbReference type="EMBL" id="CP032819">
    <property type="protein sequence ID" value="AZS29519.1"/>
    <property type="molecule type" value="Genomic_DNA"/>
</dbReference>
<gene>
    <name evidence="3" type="ORF">D8S85_08060</name>
</gene>
<dbReference type="AlphaFoldDB" id="A0A3S9VSQ8"/>
<dbReference type="InterPro" id="IPR011990">
    <property type="entry name" value="TPR-like_helical_dom_sf"/>
</dbReference>
<dbReference type="Pfam" id="PF13181">
    <property type="entry name" value="TPR_8"/>
    <property type="match status" value="1"/>
</dbReference>
<dbReference type="OrthoDB" id="9808622at2"/>
<name>A0A3S9VSQ8_9BACT</name>
<dbReference type="SMART" id="SM00028">
    <property type="entry name" value="TPR"/>
    <property type="match status" value="3"/>
</dbReference>
<dbReference type="PROSITE" id="PS50293">
    <property type="entry name" value="TPR_REGION"/>
    <property type="match status" value="1"/>
</dbReference>
<dbReference type="SUPFAM" id="SSF48452">
    <property type="entry name" value="TPR-like"/>
    <property type="match status" value="1"/>
</dbReference>
<dbReference type="Gene3D" id="1.25.40.10">
    <property type="entry name" value="Tetratricopeptide repeat domain"/>
    <property type="match status" value="2"/>
</dbReference>
<dbReference type="Proteomes" id="UP000270673">
    <property type="component" value="Chromosome"/>
</dbReference>
<dbReference type="PROSITE" id="PS50005">
    <property type="entry name" value="TPR"/>
    <property type="match status" value="1"/>
</dbReference>
<evidence type="ECO:0000313" key="3">
    <source>
        <dbReference type="EMBL" id="AZS29519.1"/>
    </source>
</evidence>
<dbReference type="KEGG" id="buy:D8S85_08060"/>
<sequence length="228" mass="25876">MSKEKQKRVDGFEQIEEATISTEQFIEKNQKLLVRGVLVIIIVVGAILGYYRFYKTPMKEEALKQMFVAENLFEKDSFNMALNGDGNAPGFLEIIDKYSSTPSGNLANYYAGICYLHLGDNKNAIKHLEKFSSNDVIFSSMAMANLGDAYMQLGDFKKASNYYQKATTGMTNMVTTPVIMMKAGLAFEKANDYKSALSMYERLEKEFPASYEARDIEKYITRAKLHMK</sequence>
<keyword evidence="2" id="KW-0472">Membrane</keyword>
<feature type="transmembrane region" description="Helical" evidence="2">
    <location>
        <begin position="32"/>
        <end position="51"/>
    </location>
</feature>
<keyword evidence="4" id="KW-1185">Reference proteome</keyword>
<evidence type="ECO:0000256" key="1">
    <source>
        <dbReference type="PROSITE-ProRule" id="PRU00339"/>
    </source>
</evidence>
<accession>A0A3S9VSQ8</accession>
<proteinExistence type="predicted"/>
<evidence type="ECO:0000313" key="4">
    <source>
        <dbReference type="Proteomes" id="UP000270673"/>
    </source>
</evidence>
<dbReference type="InterPro" id="IPR019734">
    <property type="entry name" value="TPR_rpt"/>
</dbReference>
<keyword evidence="1" id="KW-0802">TPR repeat</keyword>
<keyword evidence="2" id="KW-1133">Transmembrane helix</keyword>
<protein>
    <submittedName>
        <fullName evidence="3">Tetratricopeptide repeat protein</fullName>
    </submittedName>
</protein>
<reference evidence="3 4" key="1">
    <citation type="submission" date="2018-10" db="EMBL/GenBank/DDBJ databases">
        <title>Butyricimonas faecalis sp. nov., isolated from human faeces and emended description of the genus Butyricimonas.</title>
        <authorList>
            <person name="Le Roy T."/>
            <person name="Van der Smissen P."/>
            <person name="Paquot A."/>
            <person name="Delzenne N."/>
            <person name="Muccioli G."/>
            <person name="Collet J.-F."/>
            <person name="Cani P.D."/>
        </authorList>
    </citation>
    <scope>NUCLEOTIDE SEQUENCE [LARGE SCALE GENOMIC DNA]</scope>
    <source>
        <strain evidence="3 4">H184</strain>
    </source>
</reference>
<keyword evidence="2" id="KW-0812">Transmembrane</keyword>
<dbReference type="RefSeq" id="WP_106480247.1">
    <property type="nucleotide sequence ID" value="NZ_CP032819.1"/>
</dbReference>